<dbReference type="InterPro" id="IPR000871">
    <property type="entry name" value="Beta-lactam_class-A"/>
</dbReference>
<dbReference type="EMBL" id="QEOP01000001">
    <property type="protein sequence ID" value="PVZ96326.1"/>
    <property type="molecule type" value="Genomic_DNA"/>
</dbReference>
<dbReference type="AlphaFoldDB" id="A0A2V1HUN0"/>
<keyword evidence="4" id="KW-1185">Reference proteome</keyword>
<dbReference type="InterPro" id="IPR045155">
    <property type="entry name" value="Beta-lactam_cat"/>
</dbReference>
<dbReference type="Proteomes" id="UP000244893">
    <property type="component" value="Unassembled WGS sequence"/>
</dbReference>
<dbReference type="GO" id="GO:0008800">
    <property type="term" value="F:beta-lactamase activity"/>
    <property type="evidence" value="ECO:0007669"/>
    <property type="project" value="InterPro"/>
</dbReference>
<protein>
    <submittedName>
        <fullName evidence="3">Serine hydrolase</fullName>
    </submittedName>
</protein>
<gene>
    <name evidence="3" type="ORF">DDQ50_03145</name>
</gene>
<evidence type="ECO:0000256" key="1">
    <source>
        <dbReference type="SAM" id="MobiDB-lite"/>
    </source>
</evidence>
<name>A0A2V1HUN0_9MICO</name>
<evidence type="ECO:0000313" key="4">
    <source>
        <dbReference type="Proteomes" id="UP000244893"/>
    </source>
</evidence>
<sequence length="302" mass="32788">MVTATTERRRRGRGHLQPTGRHRGFEATENFSAGFQALAHLALDGAQVSARAIDLLTGRVLFSVDDHVVLPTASIGKVLLLLEVSARLGVGGYSRYDILDRTSPDEVEDSGIWQHLHTPALPLADVASLVGAASDNLATNVLLRRVGLDAVRERTDELGLQRTALLDRVRDRRGPDDAPQLSVGSMDELVWLFAAIARGEAIDATTSYRVADWLALNVDLSMVASAFGLDPLSHVRSDHNLTLFNKTGTDKGLLSEVGVLRGPRAGVAYGVTLSYRDDRLADRLSARQAMHTIGLDLLEYVH</sequence>
<dbReference type="OrthoDB" id="3673924at2"/>
<dbReference type="Gene3D" id="3.40.710.10">
    <property type="entry name" value="DD-peptidase/beta-lactamase superfamily"/>
    <property type="match status" value="1"/>
</dbReference>
<evidence type="ECO:0000313" key="3">
    <source>
        <dbReference type="EMBL" id="PVZ96326.1"/>
    </source>
</evidence>
<feature type="domain" description="Beta-lactamase class A catalytic" evidence="2">
    <location>
        <begin position="52"/>
        <end position="269"/>
    </location>
</feature>
<comment type="caution">
    <text evidence="3">The sequence shown here is derived from an EMBL/GenBank/DDBJ whole genome shotgun (WGS) entry which is preliminary data.</text>
</comment>
<dbReference type="PANTHER" id="PTHR35333:SF3">
    <property type="entry name" value="BETA-LACTAMASE-TYPE TRANSPEPTIDASE FOLD CONTAINING PROTEIN"/>
    <property type="match status" value="1"/>
</dbReference>
<proteinExistence type="predicted"/>
<dbReference type="GO" id="GO:0030655">
    <property type="term" value="P:beta-lactam antibiotic catabolic process"/>
    <property type="evidence" value="ECO:0007669"/>
    <property type="project" value="InterPro"/>
</dbReference>
<dbReference type="InterPro" id="IPR012338">
    <property type="entry name" value="Beta-lactam/transpept-like"/>
</dbReference>
<dbReference type="Pfam" id="PF13354">
    <property type="entry name" value="Beta-lactamase2"/>
    <property type="match status" value="1"/>
</dbReference>
<keyword evidence="3" id="KW-0378">Hydrolase</keyword>
<accession>A0A2V1HUN0</accession>
<evidence type="ECO:0000259" key="2">
    <source>
        <dbReference type="Pfam" id="PF13354"/>
    </source>
</evidence>
<organism evidence="3 4">
    <name type="scientific">Amnibacterium flavum</name>
    <dbReference type="NCBI Taxonomy" id="2173173"/>
    <lineage>
        <taxon>Bacteria</taxon>
        <taxon>Bacillati</taxon>
        <taxon>Actinomycetota</taxon>
        <taxon>Actinomycetes</taxon>
        <taxon>Micrococcales</taxon>
        <taxon>Microbacteriaceae</taxon>
        <taxon>Amnibacterium</taxon>
    </lineage>
</organism>
<dbReference type="GO" id="GO:0046677">
    <property type="term" value="P:response to antibiotic"/>
    <property type="evidence" value="ECO:0007669"/>
    <property type="project" value="InterPro"/>
</dbReference>
<dbReference type="PANTHER" id="PTHR35333">
    <property type="entry name" value="BETA-LACTAMASE"/>
    <property type="match status" value="1"/>
</dbReference>
<feature type="region of interest" description="Disordered" evidence="1">
    <location>
        <begin position="1"/>
        <end position="23"/>
    </location>
</feature>
<reference evidence="3 4" key="1">
    <citation type="submission" date="2018-05" db="EMBL/GenBank/DDBJ databases">
        <title>Amnibacterium sp. M8JJ-5, whole genome shotgun sequence.</title>
        <authorList>
            <person name="Tuo L."/>
        </authorList>
    </citation>
    <scope>NUCLEOTIDE SEQUENCE [LARGE SCALE GENOMIC DNA]</scope>
    <source>
        <strain evidence="3 4">M8JJ-5</strain>
    </source>
</reference>
<dbReference type="SUPFAM" id="SSF56601">
    <property type="entry name" value="beta-lactamase/transpeptidase-like"/>
    <property type="match status" value="1"/>
</dbReference>